<dbReference type="AlphaFoldDB" id="A0A7C3GK52"/>
<dbReference type="InterPro" id="IPR002716">
    <property type="entry name" value="PIN_dom"/>
</dbReference>
<gene>
    <name evidence="2" type="ORF">ENJ40_03545</name>
</gene>
<dbReference type="EMBL" id="DRMH01000039">
    <property type="protein sequence ID" value="HFC97521.1"/>
    <property type="molecule type" value="Genomic_DNA"/>
</dbReference>
<dbReference type="Pfam" id="PF01850">
    <property type="entry name" value="PIN"/>
    <property type="match status" value="1"/>
</dbReference>
<evidence type="ECO:0000259" key="1">
    <source>
        <dbReference type="Pfam" id="PF01850"/>
    </source>
</evidence>
<comment type="caution">
    <text evidence="2">The sequence shown here is derived from an EMBL/GenBank/DDBJ whole genome shotgun (WGS) entry which is preliminary data.</text>
</comment>
<feature type="non-terminal residue" evidence="2">
    <location>
        <position position="78"/>
    </location>
</feature>
<dbReference type="SUPFAM" id="SSF88723">
    <property type="entry name" value="PIN domain-like"/>
    <property type="match status" value="1"/>
</dbReference>
<proteinExistence type="predicted"/>
<organism evidence="2">
    <name type="scientific">Thermosulfurimonas dismutans</name>
    <dbReference type="NCBI Taxonomy" id="999894"/>
    <lineage>
        <taxon>Bacteria</taxon>
        <taxon>Pseudomonadati</taxon>
        <taxon>Thermodesulfobacteriota</taxon>
        <taxon>Thermodesulfobacteria</taxon>
        <taxon>Thermodesulfobacteriales</taxon>
        <taxon>Thermodesulfobacteriaceae</taxon>
        <taxon>Thermosulfurimonas</taxon>
    </lineage>
</organism>
<dbReference type="InterPro" id="IPR029060">
    <property type="entry name" value="PIN-like_dom_sf"/>
</dbReference>
<sequence length="78" mass="9160">MKALDTNILVRFVTRDDIAQADKVLNLFKKAENRGGEEFWIPLVVVLEMLWVLEAVYRIPRKKILEILRDLIDLPILK</sequence>
<name>A0A7C3GK52_9BACT</name>
<protein>
    <submittedName>
        <fullName evidence="2">Type II toxin-antitoxin system VapC family toxin</fullName>
    </submittedName>
</protein>
<evidence type="ECO:0000313" key="2">
    <source>
        <dbReference type="EMBL" id="HFC97521.1"/>
    </source>
</evidence>
<accession>A0A7C3GK52</accession>
<reference evidence="2" key="1">
    <citation type="journal article" date="2020" name="mSystems">
        <title>Genome- and Community-Level Interaction Insights into Carbon Utilization and Element Cycling Functions of Hydrothermarchaeota in Hydrothermal Sediment.</title>
        <authorList>
            <person name="Zhou Z."/>
            <person name="Liu Y."/>
            <person name="Xu W."/>
            <person name="Pan J."/>
            <person name="Luo Z.H."/>
            <person name="Li M."/>
        </authorList>
    </citation>
    <scope>NUCLEOTIDE SEQUENCE [LARGE SCALE GENOMIC DNA]</scope>
    <source>
        <strain evidence="2">HyVt-483</strain>
    </source>
</reference>
<dbReference type="Gene3D" id="3.40.50.1010">
    <property type="entry name" value="5'-nuclease"/>
    <property type="match status" value="1"/>
</dbReference>
<dbReference type="Proteomes" id="UP000886043">
    <property type="component" value="Unassembled WGS sequence"/>
</dbReference>
<feature type="domain" description="PIN" evidence="1">
    <location>
        <begin position="4"/>
        <end position="75"/>
    </location>
</feature>